<dbReference type="SUPFAM" id="SSF49764">
    <property type="entry name" value="HSP20-like chaperones"/>
    <property type="match status" value="1"/>
</dbReference>
<dbReference type="GO" id="GO:0051131">
    <property type="term" value="P:chaperone-mediated protein complex assembly"/>
    <property type="evidence" value="ECO:0007669"/>
    <property type="project" value="TreeGrafter"/>
</dbReference>
<gene>
    <name evidence="4" type="ORF">GSBLH_T00000230001</name>
</gene>
<feature type="region of interest" description="Disordered" evidence="2">
    <location>
        <begin position="209"/>
        <end position="230"/>
    </location>
</feature>
<feature type="compositionally biased region" description="Acidic residues" evidence="2">
    <location>
        <begin position="146"/>
        <end position="160"/>
    </location>
</feature>
<dbReference type="Proteomes" id="UP000008312">
    <property type="component" value="Unassembled WGS sequence"/>
</dbReference>
<dbReference type="Pfam" id="PF04969">
    <property type="entry name" value="CS"/>
    <property type="match status" value="1"/>
</dbReference>
<dbReference type="GeneID" id="24917547"/>
<dbReference type="PANTHER" id="PTHR22932:SF1">
    <property type="entry name" value="CO-CHAPERONE PROTEIN DAF-41"/>
    <property type="match status" value="1"/>
</dbReference>
<evidence type="ECO:0000256" key="1">
    <source>
        <dbReference type="ARBA" id="ARBA00025733"/>
    </source>
</evidence>
<dbReference type="RefSeq" id="XP_012893864.1">
    <property type="nucleotide sequence ID" value="XM_013038410.1"/>
</dbReference>
<dbReference type="GO" id="GO:0005634">
    <property type="term" value="C:nucleus"/>
    <property type="evidence" value="ECO:0007669"/>
    <property type="project" value="TreeGrafter"/>
</dbReference>
<sequence>MSARVPSMKWVQVKENVYLTVTVCDLENVKIEFDATHMSFSANQKDVNYAVNLEFFGEIIPEKCVWSQNGQCVMILLKKKSDDKWTYLLKEKNLYKNLIQIDWDHYQDSDEEDAGMNVPFSGDFEKMMQSYQHDDHHCDSCSSCESSEEEDEEEEGEDMPPLESTECCVCCYKQFKSASYCQFPSKCHPASLHHGAPYRSIQFPNLTSSWRGPQAPHHPPVPLQKAAYSA</sequence>
<reference evidence="4" key="1">
    <citation type="submission" date="2010-02" db="EMBL/GenBank/DDBJ databases">
        <title>Sequencing and annotation of the Blastocystis hominis genome.</title>
        <authorList>
            <person name="Wincker P."/>
        </authorList>
    </citation>
    <scope>NUCLEOTIDE SEQUENCE</scope>
    <source>
        <strain evidence="4">Singapore isolate B</strain>
    </source>
</reference>
<proteinExistence type="inferred from homology"/>
<organism evidence="4">
    <name type="scientific">Blastocystis hominis</name>
    <dbReference type="NCBI Taxonomy" id="12968"/>
    <lineage>
        <taxon>Eukaryota</taxon>
        <taxon>Sar</taxon>
        <taxon>Stramenopiles</taxon>
        <taxon>Bigyra</taxon>
        <taxon>Opalozoa</taxon>
        <taxon>Opalinata</taxon>
        <taxon>Blastocystidae</taxon>
        <taxon>Blastocystis</taxon>
    </lineage>
</organism>
<dbReference type="GO" id="GO:0051879">
    <property type="term" value="F:Hsp90 protein binding"/>
    <property type="evidence" value="ECO:0007669"/>
    <property type="project" value="InterPro"/>
</dbReference>
<dbReference type="PROSITE" id="PS51203">
    <property type="entry name" value="CS"/>
    <property type="match status" value="1"/>
</dbReference>
<comment type="similarity">
    <text evidence="1">Belongs to the p23/wos2 family.</text>
</comment>
<dbReference type="InterPro" id="IPR008978">
    <property type="entry name" value="HSP20-like_chaperone"/>
</dbReference>
<dbReference type="InParanoid" id="D8LVH7"/>
<dbReference type="GO" id="GO:0051087">
    <property type="term" value="F:protein-folding chaperone binding"/>
    <property type="evidence" value="ECO:0007669"/>
    <property type="project" value="TreeGrafter"/>
</dbReference>
<protein>
    <recommendedName>
        <fullName evidence="3">CS domain-containing protein</fullName>
    </recommendedName>
</protein>
<dbReference type="EMBL" id="FN668638">
    <property type="protein sequence ID" value="CBK19816.2"/>
    <property type="molecule type" value="Genomic_DNA"/>
</dbReference>
<feature type="region of interest" description="Disordered" evidence="2">
    <location>
        <begin position="142"/>
        <end position="162"/>
    </location>
</feature>
<evidence type="ECO:0000256" key="2">
    <source>
        <dbReference type="SAM" id="MobiDB-lite"/>
    </source>
</evidence>
<dbReference type="AlphaFoldDB" id="D8LVH7"/>
<dbReference type="OMA" id="LESTECC"/>
<name>D8LVH7_BLAHO</name>
<evidence type="ECO:0000313" key="5">
    <source>
        <dbReference type="Proteomes" id="UP000008312"/>
    </source>
</evidence>
<dbReference type="OrthoDB" id="1564555at2759"/>
<dbReference type="GO" id="GO:0006457">
    <property type="term" value="P:protein folding"/>
    <property type="evidence" value="ECO:0007669"/>
    <property type="project" value="TreeGrafter"/>
</dbReference>
<dbReference type="PANTHER" id="PTHR22932">
    <property type="entry name" value="TELOMERASE-BINDING PROTEIN P23 HSP90 CO-CHAPERONE"/>
    <property type="match status" value="1"/>
</dbReference>
<accession>D8LVH7</accession>
<dbReference type="InterPro" id="IPR007052">
    <property type="entry name" value="CS_dom"/>
</dbReference>
<dbReference type="Gene3D" id="2.60.40.790">
    <property type="match status" value="1"/>
</dbReference>
<evidence type="ECO:0000259" key="3">
    <source>
        <dbReference type="PROSITE" id="PS51203"/>
    </source>
</evidence>
<keyword evidence="5" id="KW-1185">Reference proteome</keyword>
<dbReference type="CDD" id="cd06465">
    <property type="entry name" value="p23_hB-ind1_like"/>
    <property type="match status" value="1"/>
</dbReference>
<evidence type="ECO:0000313" key="4">
    <source>
        <dbReference type="EMBL" id="CBK19816.2"/>
    </source>
</evidence>
<feature type="domain" description="CS" evidence="3">
    <location>
        <begin position="3"/>
        <end position="89"/>
    </location>
</feature>
<dbReference type="GO" id="GO:0005829">
    <property type="term" value="C:cytosol"/>
    <property type="evidence" value="ECO:0007669"/>
    <property type="project" value="TreeGrafter"/>
</dbReference>
<dbReference type="InterPro" id="IPR045250">
    <property type="entry name" value="p23-like"/>
</dbReference>